<evidence type="ECO:0000313" key="1">
    <source>
        <dbReference type="EMBL" id="EMS31935.1"/>
    </source>
</evidence>
<accession>M7X389</accession>
<dbReference type="InParanoid" id="M7X389"/>
<protein>
    <submittedName>
        <fullName evidence="1">Uncharacterized protein</fullName>
    </submittedName>
</protein>
<reference evidence="1" key="1">
    <citation type="submission" date="2013-01" db="EMBL/GenBank/DDBJ databases">
        <title>Genome assembly of Mariniradius saccharolyticus AK6.</title>
        <authorList>
            <person name="Vaidya B."/>
            <person name="Khatri I."/>
            <person name="Tanuku N.R.S."/>
            <person name="Subramanian S."/>
            <person name="Pinnaka A."/>
        </authorList>
    </citation>
    <scope>NUCLEOTIDE SEQUENCE [LARGE SCALE GENOMIC DNA]</scope>
    <source>
        <strain evidence="1">AK6</strain>
    </source>
</reference>
<sequence>MNLKSIRKLEISGRDGSFLGSKPSFQRGVFVDIFLNRGYGTGKGTIGKQCLRTGDAIRKNSQLLRVKDSLHKRCYYV</sequence>
<dbReference type="EMBL" id="AMZY02000016">
    <property type="protein sequence ID" value="EMS31935.1"/>
    <property type="molecule type" value="Genomic_DNA"/>
</dbReference>
<comment type="caution">
    <text evidence="1">The sequence shown here is derived from an EMBL/GenBank/DDBJ whole genome shotgun (WGS) entry which is preliminary data.</text>
</comment>
<evidence type="ECO:0000313" key="2">
    <source>
        <dbReference type="Proteomes" id="UP000010953"/>
    </source>
</evidence>
<organism evidence="1 2">
    <name type="scientific">Mariniradius saccharolyticus AK6</name>
    <dbReference type="NCBI Taxonomy" id="1239962"/>
    <lineage>
        <taxon>Bacteria</taxon>
        <taxon>Pseudomonadati</taxon>
        <taxon>Bacteroidota</taxon>
        <taxon>Cytophagia</taxon>
        <taxon>Cytophagales</taxon>
        <taxon>Cyclobacteriaceae</taxon>
        <taxon>Mariniradius</taxon>
    </lineage>
</organism>
<keyword evidence="2" id="KW-1185">Reference proteome</keyword>
<dbReference type="AlphaFoldDB" id="M7X389"/>
<dbReference type="Proteomes" id="UP000010953">
    <property type="component" value="Unassembled WGS sequence"/>
</dbReference>
<name>M7X389_9BACT</name>
<proteinExistence type="predicted"/>
<gene>
    <name evidence="1" type="ORF">C943_01670</name>
</gene>